<evidence type="ECO:0000313" key="2">
    <source>
        <dbReference type="Proteomes" id="UP000501346"/>
    </source>
</evidence>
<organism evidence="1 2">
    <name type="scientific">Saccharomyces pastorianus</name>
    <name type="common">Lager yeast</name>
    <name type="synonym">Saccharomyces cerevisiae x Saccharomyces eubayanus</name>
    <dbReference type="NCBI Taxonomy" id="27292"/>
    <lineage>
        <taxon>Eukaryota</taxon>
        <taxon>Fungi</taxon>
        <taxon>Dikarya</taxon>
        <taxon>Ascomycota</taxon>
        <taxon>Saccharomycotina</taxon>
        <taxon>Saccharomycetes</taxon>
        <taxon>Saccharomycetales</taxon>
        <taxon>Saccharomycetaceae</taxon>
        <taxon>Saccharomyces</taxon>
    </lineage>
</organism>
<dbReference type="PANTHER" id="PTHR28106">
    <property type="entry name" value="MITOCHONDRIAL ATPASE COMPLEX SUBUNIT ATP10"/>
    <property type="match status" value="1"/>
</dbReference>
<evidence type="ECO:0000313" key="1">
    <source>
        <dbReference type="EMBL" id="QID81326.1"/>
    </source>
</evidence>
<dbReference type="InterPro" id="IPR007849">
    <property type="entry name" value="ATP10"/>
</dbReference>
<reference evidence="1 2" key="1">
    <citation type="journal article" date="2019" name="BMC Genomics">
        <title>Chromosome level assembly and comparative genome analysis confirm lager-brewing yeasts originated from a single hybridization.</title>
        <authorList>
            <person name="Salazar A.N."/>
            <person name="Gorter de Vries A.R."/>
            <person name="van den Broek M."/>
            <person name="Brouwers N."/>
            <person name="de la Torre Cortes P."/>
            <person name="Kuijpers N.G.A."/>
            <person name="Daran J.G."/>
            <person name="Abeel T."/>
        </authorList>
    </citation>
    <scope>NUCLEOTIDE SEQUENCE [LARGE SCALE GENOMIC DNA]</scope>
    <source>
        <strain evidence="1 2">CBS 1483</strain>
    </source>
</reference>
<dbReference type="Pfam" id="PF05176">
    <property type="entry name" value="ATP-synt_10"/>
    <property type="match status" value="1"/>
</dbReference>
<sequence length="279" mass="32094">MQGTFKRFYHPTLTRMSFLDKFLKPMMATASPKEYQIKQLVKPIGLTQAPRKSTKYSQGNSLRDMFDSEKTNHRVKELAVEFSKSGLYDVQVFQKTKGKLFIAPVSYWKEDKALFFPHLIGTAMDGTKQQNIEDMLRGKTSIVRLFSTASGDKLSSSYFQGIVDDNKKTDYLTEADARLSLNDSNVQIIEVNLVENAVKSALVKTLARWANRVPSWRQPFYFECSRGQWPFSVREELFCNNVFSGYVFLVDQQLKIRWAACGEATPSEKEALWKFAKRL</sequence>
<protein>
    <submittedName>
        <fullName evidence="1">Mitochondrial ATPase complex subunit atp10</fullName>
    </submittedName>
</protein>
<gene>
    <name evidence="1" type="primary">ATP10_1</name>
    <name evidence="1" type="ORF">GRS66_003699</name>
</gene>
<dbReference type="OrthoDB" id="17089at2759"/>
<dbReference type="PANTHER" id="PTHR28106:SF1">
    <property type="entry name" value="MITOCHONDRIAL ATPASE COMPLEX SUBUNIT ATP10"/>
    <property type="match status" value="1"/>
</dbReference>
<accession>A0A6C1DW86</accession>
<proteinExistence type="predicted"/>
<dbReference type="Proteomes" id="UP000501346">
    <property type="component" value="Chromosome ScXII"/>
</dbReference>
<dbReference type="EMBL" id="CP048993">
    <property type="protein sequence ID" value="QID81326.1"/>
    <property type="molecule type" value="Genomic_DNA"/>
</dbReference>
<dbReference type="GO" id="GO:0005743">
    <property type="term" value="C:mitochondrial inner membrane"/>
    <property type="evidence" value="ECO:0007669"/>
    <property type="project" value="TreeGrafter"/>
</dbReference>
<keyword evidence="2" id="KW-1185">Reference proteome</keyword>
<dbReference type="GO" id="GO:0033615">
    <property type="term" value="P:mitochondrial proton-transporting ATP synthase complex assembly"/>
    <property type="evidence" value="ECO:0007669"/>
    <property type="project" value="TreeGrafter"/>
</dbReference>
<dbReference type="AlphaFoldDB" id="A0A6C1DW86"/>
<name>A0A6C1DW86_SACPS</name>